<keyword evidence="2" id="KW-1133">Transmembrane helix</keyword>
<dbReference type="EMBL" id="CAFBNE010000063">
    <property type="protein sequence ID" value="CAB4957217.1"/>
    <property type="molecule type" value="Genomic_DNA"/>
</dbReference>
<dbReference type="SUPFAM" id="SSF56300">
    <property type="entry name" value="Metallo-dependent phosphatases"/>
    <property type="match status" value="1"/>
</dbReference>
<feature type="region of interest" description="Disordered" evidence="1">
    <location>
        <begin position="1"/>
        <end position="20"/>
    </location>
</feature>
<dbReference type="AlphaFoldDB" id="A0A6J7KNH6"/>
<feature type="domain" description="Calcineurin-like phosphoesterase" evidence="3">
    <location>
        <begin position="93"/>
        <end position="255"/>
    </location>
</feature>
<dbReference type="Gene3D" id="3.60.21.10">
    <property type="match status" value="1"/>
</dbReference>
<reference evidence="4" key="1">
    <citation type="submission" date="2020-05" db="EMBL/GenBank/DDBJ databases">
        <authorList>
            <person name="Chiriac C."/>
            <person name="Salcher M."/>
            <person name="Ghai R."/>
            <person name="Kavagutti S V."/>
        </authorList>
    </citation>
    <scope>NUCLEOTIDE SEQUENCE</scope>
</reference>
<proteinExistence type="predicted"/>
<feature type="transmembrane region" description="Helical" evidence="2">
    <location>
        <begin position="33"/>
        <end position="51"/>
    </location>
</feature>
<gene>
    <name evidence="4" type="ORF">UFOPK3772_01953</name>
</gene>
<dbReference type="PANTHER" id="PTHR45867">
    <property type="entry name" value="PURPLE ACID PHOSPHATASE"/>
    <property type="match status" value="1"/>
</dbReference>
<organism evidence="4">
    <name type="scientific">freshwater metagenome</name>
    <dbReference type="NCBI Taxonomy" id="449393"/>
    <lineage>
        <taxon>unclassified sequences</taxon>
        <taxon>metagenomes</taxon>
        <taxon>ecological metagenomes</taxon>
    </lineage>
</organism>
<dbReference type="PANTHER" id="PTHR45867:SF3">
    <property type="entry name" value="ACID PHOSPHATASE TYPE 7"/>
    <property type="match status" value="1"/>
</dbReference>
<keyword evidence="2" id="KW-0812">Transmembrane</keyword>
<protein>
    <submittedName>
        <fullName evidence="4">Unannotated protein</fullName>
    </submittedName>
</protein>
<keyword evidence="2" id="KW-0472">Membrane</keyword>
<accession>A0A6J7KNH6</accession>
<dbReference type="InterPro" id="IPR004843">
    <property type="entry name" value="Calcineurin-like_PHP"/>
</dbReference>
<sequence>MTHTPTDGIADPERSHRSAAPGRLRLPAGRLRWLIAVVLPAALILAAVVVFRACAPGDTGDIVVVASGDMACDPTDPKFNDGAGAGDWCLQRQVSDIAVALRPDLVLGLGDYQYELPTAAAYEDVYGTSWGRLKEITRPALGNQEYKVVYANTFRSYFGEHSGPPEGYWSYDVGPWHFVVLNSNCTSVKGGCALGSPQQAWLEQDLAANDSRCVVAYWHHPRYSNGIAGPDLRTKDLWDTAVRHHVEMVLSGHEANYERFPRLDGQGRASEQGTRQFVAGVGGQVHYRPTDADSPWRSQLPPLRSEYVNYDAAGVLALTLKDGSYDWSFHTSTGAVLDQGSETCH</sequence>
<dbReference type="GO" id="GO:0016787">
    <property type="term" value="F:hydrolase activity"/>
    <property type="evidence" value="ECO:0007669"/>
    <property type="project" value="InterPro"/>
</dbReference>
<evidence type="ECO:0000256" key="2">
    <source>
        <dbReference type="SAM" id="Phobius"/>
    </source>
</evidence>
<dbReference type="Pfam" id="PF00149">
    <property type="entry name" value="Metallophos"/>
    <property type="match status" value="1"/>
</dbReference>
<evidence type="ECO:0000313" key="4">
    <source>
        <dbReference type="EMBL" id="CAB4957217.1"/>
    </source>
</evidence>
<evidence type="ECO:0000256" key="1">
    <source>
        <dbReference type="SAM" id="MobiDB-lite"/>
    </source>
</evidence>
<evidence type="ECO:0000259" key="3">
    <source>
        <dbReference type="Pfam" id="PF00149"/>
    </source>
</evidence>
<dbReference type="InterPro" id="IPR029052">
    <property type="entry name" value="Metallo-depent_PP-like"/>
</dbReference>
<name>A0A6J7KNH6_9ZZZZ</name>